<keyword evidence="3" id="KW-0547">Nucleotide-binding</keyword>
<dbReference type="EMBL" id="KK088429">
    <property type="protein sequence ID" value="EYE93815.1"/>
    <property type="molecule type" value="Genomic_DNA"/>
</dbReference>
<keyword evidence="11" id="KW-1185">Reference proteome</keyword>
<evidence type="ECO:0000256" key="2">
    <source>
        <dbReference type="ARBA" id="ARBA00006168"/>
    </source>
</evidence>
<dbReference type="GO" id="GO:0003689">
    <property type="term" value="F:DNA clamp loader activity"/>
    <property type="evidence" value="ECO:0007669"/>
    <property type="project" value="TreeGrafter"/>
</dbReference>
<dbReference type="PANTHER" id="PTHR12172:SF0">
    <property type="entry name" value="CELL CYCLE CHECKPOINT PROTEIN RAD17"/>
    <property type="match status" value="1"/>
</dbReference>
<evidence type="ECO:0000256" key="5">
    <source>
        <dbReference type="ARBA" id="ARBA00022840"/>
    </source>
</evidence>
<dbReference type="InterPro" id="IPR004582">
    <property type="entry name" value="Checkpoint_prot_Rad17_Rad24"/>
</dbReference>
<keyword evidence="4" id="KW-0227">DNA damage</keyword>
<evidence type="ECO:0000256" key="6">
    <source>
        <dbReference type="ARBA" id="ARBA00023242"/>
    </source>
</evidence>
<evidence type="ECO:0000313" key="10">
    <source>
        <dbReference type="EMBL" id="EYE93815.1"/>
    </source>
</evidence>
<evidence type="ECO:0000256" key="1">
    <source>
        <dbReference type="ARBA" id="ARBA00004123"/>
    </source>
</evidence>
<feature type="compositionally biased region" description="Basic residues" evidence="8">
    <location>
        <begin position="1"/>
        <end position="11"/>
    </location>
</feature>
<dbReference type="GO" id="GO:0005634">
    <property type="term" value="C:nucleus"/>
    <property type="evidence" value="ECO:0007669"/>
    <property type="project" value="UniProtKB-SubCell"/>
</dbReference>
<organism evidence="10 11">
    <name type="scientific">Aspergillus ruber (strain CBS 135680)</name>
    <dbReference type="NCBI Taxonomy" id="1388766"/>
    <lineage>
        <taxon>Eukaryota</taxon>
        <taxon>Fungi</taxon>
        <taxon>Dikarya</taxon>
        <taxon>Ascomycota</taxon>
        <taxon>Pezizomycotina</taxon>
        <taxon>Eurotiomycetes</taxon>
        <taxon>Eurotiomycetidae</taxon>
        <taxon>Eurotiales</taxon>
        <taxon>Aspergillaceae</taxon>
        <taxon>Aspergillus</taxon>
        <taxon>Aspergillus subgen. Aspergillus</taxon>
    </lineage>
</organism>
<dbReference type="AlphaFoldDB" id="A0A017SC64"/>
<proteinExistence type="inferred from homology"/>
<dbReference type="Gene3D" id="3.40.50.300">
    <property type="entry name" value="P-loop containing nucleotide triphosphate hydrolases"/>
    <property type="match status" value="1"/>
</dbReference>
<sequence length="869" mass="96087">MDIRPSKRQRRFTVYSSDADDIEAQIEANDAGSTSHASNTKGSRNNAFQSPISDSRSSSRAPPLLSSRPKTTSTSKHFNNKSHSPSSLPEKKKHEKPLNGKSTGDSLHGFFQIADEEQRWSSQKFEPTRPAESTTEKAGDDDDFIEDDYDSFDELFTQHFINADIGSQGGTAGTQENGQDKSFQNQPSTNSNSTGKRVSSTKRFLLPQSPKGKSQSRPSATVNAEDDGRPWAQKYGPSNLDELAVHKRKVTDVQNWLNGVFIGRNRCRLLVLRGPAGCGKTTTVSLLSKALGFDVLEWKNPPAFDFNTNGYTSIGAQFEEFLGRGDNFSGLELDGTESTLYSGGSHEPTPSQRRIILIEEFPTILSRNSSGLAAFRLSLQRYLAATAPSISNNQVILEETMNPPIVLVISETLLGSASSILDNLTAHRLLGPDIYNHANATFIDFNSIAPTYMQKALRLVLEKEARHSRRVQVPGPAFLERISDIGDIRSAISSLEFVCLRGDKSGAWGGSINKRTKKSSQNGVGLTQMEKESLKMVTQREASLGIFHAVGKIVYNKRDETDSTTGSIRPPSPPDHLRQHDRPRVSQVCVDELMDETGTDIQTFISALHENYVPSCECLSSTDYLDECIGALSDSDTLCAGQRGAQRHRARVAGAGNFSAGIDMLRQDEISYQVATRGLLFALPHPVKRKSGSGRGNDAYKMSYPTSLRLWNASEETDGLIDLWMKRLLNPFGTAVSQPSGIRSWKNRSAVCDVDQHNDSDTLRTVTMMPRNDALLWHLPYMAKILQNKVESKELREITSFRIGAHSDLPHNNDDRGNDSLPGPNHLLRRRSPHTKDHNNNSTFGPQLPQPLEDQEEKLVLSDDDIVDN</sequence>
<dbReference type="InterPro" id="IPR057927">
    <property type="entry name" value="RAD24-like_helical"/>
</dbReference>
<feature type="compositionally biased region" description="Polar residues" evidence="8">
    <location>
        <begin position="70"/>
        <end position="87"/>
    </location>
</feature>
<dbReference type="SUPFAM" id="SSF52540">
    <property type="entry name" value="P-loop containing nucleoside triphosphate hydrolases"/>
    <property type="match status" value="1"/>
</dbReference>
<feature type="compositionally biased region" description="Basic and acidic residues" evidence="8">
    <location>
        <begin position="808"/>
        <end position="818"/>
    </location>
</feature>
<feature type="compositionally biased region" description="Polar residues" evidence="8">
    <location>
        <begin position="31"/>
        <end position="49"/>
    </location>
</feature>
<dbReference type="GO" id="GO:0006281">
    <property type="term" value="P:DNA repair"/>
    <property type="evidence" value="ECO:0007669"/>
    <property type="project" value="InterPro"/>
</dbReference>
<feature type="compositionally biased region" description="Low complexity" evidence="8">
    <location>
        <begin position="50"/>
        <end position="69"/>
    </location>
</feature>
<gene>
    <name evidence="10" type="ORF">EURHEDRAFT_459085</name>
</gene>
<feature type="region of interest" description="Disordered" evidence="8">
    <location>
        <begin position="560"/>
        <end position="582"/>
    </location>
</feature>
<dbReference type="OrthoDB" id="10265971at2759"/>
<feature type="region of interest" description="Disordered" evidence="8">
    <location>
        <begin position="164"/>
        <end position="235"/>
    </location>
</feature>
<keyword evidence="5" id="KW-0067">ATP-binding</keyword>
<evidence type="ECO:0000256" key="7">
    <source>
        <dbReference type="ARBA" id="ARBA00023306"/>
    </source>
</evidence>
<dbReference type="Pfam" id="PF25812">
    <property type="entry name" value="RAD24_helical"/>
    <property type="match status" value="1"/>
</dbReference>
<dbReference type="STRING" id="1388766.A0A017SC64"/>
<dbReference type="Pfam" id="PF03215">
    <property type="entry name" value="Rad17"/>
    <property type="match status" value="1"/>
</dbReference>
<keyword evidence="7" id="KW-0131">Cell cycle</keyword>
<feature type="compositionally biased region" description="Polar residues" evidence="8">
    <location>
        <begin position="173"/>
        <end position="202"/>
    </location>
</feature>
<feature type="compositionally biased region" description="Basic and acidic residues" evidence="8">
    <location>
        <begin position="89"/>
        <end position="98"/>
    </location>
</feature>
<dbReference type="PANTHER" id="PTHR12172">
    <property type="entry name" value="CELL CYCLE CHECKPOINT PROTEIN RAD17"/>
    <property type="match status" value="1"/>
</dbReference>
<dbReference type="InterPro" id="IPR027417">
    <property type="entry name" value="P-loop_NTPase"/>
</dbReference>
<protein>
    <recommendedName>
        <fullName evidence="9">Checkpoint protein RAD24-like helical bundle domain-containing protein</fullName>
    </recommendedName>
</protein>
<dbReference type="RefSeq" id="XP_040637503.1">
    <property type="nucleotide sequence ID" value="XM_040784551.1"/>
</dbReference>
<evidence type="ECO:0000313" key="11">
    <source>
        <dbReference type="Proteomes" id="UP000019804"/>
    </source>
</evidence>
<dbReference type="GO" id="GO:0033314">
    <property type="term" value="P:mitotic DNA replication checkpoint signaling"/>
    <property type="evidence" value="ECO:0007669"/>
    <property type="project" value="TreeGrafter"/>
</dbReference>
<comment type="similarity">
    <text evidence="2">Belongs to the rad17/RAD24 family.</text>
</comment>
<feature type="domain" description="Checkpoint protein RAD24-like helical bundle" evidence="9">
    <location>
        <begin position="541"/>
        <end position="640"/>
    </location>
</feature>
<evidence type="ECO:0000256" key="3">
    <source>
        <dbReference type="ARBA" id="ARBA00022741"/>
    </source>
</evidence>
<name>A0A017SC64_ASPRC</name>
<reference evidence="11" key="1">
    <citation type="journal article" date="2014" name="Nat. Commun.">
        <title>Genomic adaptations of the halophilic Dead Sea filamentous fungus Eurotium rubrum.</title>
        <authorList>
            <person name="Kis-Papo T."/>
            <person name="Weig A.R."/>
            <person name="Riley R."/>
            <person name="Persoh D."/>
            <person name="Salamov A."/>
            <person name="Sun H."/>
            <person name="Lipzen A."/>
            <person name="Wasser S.P."/>
            <person name="Rambold G."/>
            <person name="Grigoriev I.V."/>
            <person name="Nevo E."/>
        </authorList>
    </citation>
    <scope>NUCLEOTIDE SEQUENCE [LARGE SCALE GENOMIC DNA]</scope>
    <source>
        <strain evidence="11">CBS 135680</strain>
    </source>
</reference>
<accession>A0A017SC64</accession>
<dbReference type="GeneID" id="63699675"/>
<evidence type="ECO:0000256" key="8">
    <source>
        <dbReference type="SAM" id="MobiDB-lite"/>
    </source>
</evidence>
<feature type="compositionally biased region" description="Basic and acidic residues" evidence="8">
    <location>
        <begin position="126"/>
        <end position="138"/>
    </location>
</feature>
<dbReference type="GO" id="GO:0000077">
    <property type="term" value="P:DNA damage checkpoint signaling"/>
    <property type="evidence" value="ECO:0007669"/>
    <property type="project" value="TreeGrafter"/>
</dbReference>
<keyword evidence="6" id="KW-0539">Nucleus</keyword>
<feature type="compositionally biased region" description="Polar residues" evidence="8">
    <location>
        <begin position="211"/>
        <end position="222"/>
    </location>
</feature>
<dbReference type="Proteomes" id="UP000019804">
    <property type="component" value="Unassembled WGS sequence"/>
</dbReference>
<evidence type="ECO:0000259" key="9">
    <source>
        <dbReference type="Pfam" id="PF25812"/>
    </source>
</evidence>
<feature type="region of interest" description="Disordered" evidence="8">
    <location>
        <begin position="806"/>
        <end position="869"/>
    </location>
</feature>
<comment type="subcellular location">
    <subcellularLocation>
        <location evidence="1">Nucleus</location>
    </subcellularLocation>
</comment>
<feature type="region of interest" description="Disordered" evidence="8">
    <location>
        <begin position="1"/>
        <end position="147"/>
    </location>
</feature>
<dbReference type="HOGENOM" id="CLU_006397_0_0_1"/>
<evidence type="ECO:0000256" key="4">
    <source>
        <dbReference type="ARBA" id="ARBA00022763"/>
    </source>
</evidence>
<dbReference type="GO" id="GO:0003682">
    <property type="term" value="F:chromatin binding"/>
    <property type="evidence" value="ECO:0007669"/>
    <property type="project" value="TreeGrafter"/>
</dbReference>
<dbReference type="GO" id="GO:0005524">
    <property type="term" value="F:ATP binding"/>
    <property type="evidence" value="ECO:0007669"/>
    <property type="project" value="UniProtKB-KW"/>
</dbReference>